<dbReference type="AlphaFoldDB" id="A0A2J6QVM7"/>
<evidence type="ECO:0000313" key="2">
    <source>
        <dbReference type="EMBL" id="PMD30310.1"/>
    </source>
</evidence>
<dbReference type="OrthoDB" id="3562835at2759"/>
<feature type="domain" description="2EXR" evidence="1">
    <location>
        <begin position="13"/>
        <end position="112"/>
    </location>
</feature>
<dbReference type="InterPro" id="IPR045518">
    <property type="entry name" value="2EXR"/>
</dbReference>
<dbReference type="EMBL" id="KZ613968">
    <property type="protein sequence ID" value="PMD30310.1"/>
    <property type="molecule type" value="Genomic_DNA"/>
</dbReference>
<reference evidence="2 3" key="1">
    <citation type="submission" date="2016-04" db="EMBL/GenBank/DDBJ databases">
        <title>A degradative enzymes factory behind the ericoid mycorrhizal symbiosis.</title>
        <authorList>
            <consortium name="DOE Joint Genome Institute"/>
            <person name="Martino E."/>
            <person name="Morin E."/>
            <person name="Grelet G."/>
            <person name="Kuo A."/>
            <person name="Kohler A."/>
            <person name="Daghino S."/>
            <person name="Barry K."/>
            <person name="Choi C."/>
            <person name="Cichocki N."/>
            <person name="Clum A."/>
            <person name="Copeland A."/>
            <person name="Hainaut M."/>
            <person name="Haridas S."/>
            <person name="Labutti K."/>
            <person name="Lindquist E."/>
            <person name="Lipzen A."/>
            <person name="Khouja H.-R."/>
            <person name="Murat C."/>
            <person name="Ohm R."/>
            <person name="Olson A."/>
            <person name="Spatafora J."/>
            <person name="Veneault-Fourrey C."/>
            <person name="Henrissat B."/>
            <person name="Grigoriev I."/>
            <person name="Martin F."/>
            <person name="Perotto S."/>
        </authorList>
    </citation>
    <scope>NUCLEOTIDE SEQUENCE [LARGE SCALE GENOMIC DNA]</scope>
    <source>
        <strain evidence="2 3">F</strain>
    </source>
</reference>
<name>A0A2J6QVM7_HYAVF</name>
<keyword evidence="3" id="KW-1185">Reference proteome</keyword>
<evidence type="ECO:0000313" key="3">
    <source>
        <dbReference type="Proteomes" id="UP000235786"/>
    </source>
</evidence>
<dbReference type="Proteomes" id="UP000235786">
    <property type="component" value="Unassembled WGS sequence"/>
</dbReference>
<sequence>MTSLPTHSPLTSFSLFPSLPSELQQQIWGVLASSEAHQRGWQNHRIAPDATSPGHSSLEHSSEIQFRIINRPHYLPKCLQICANSREISQRIYTRWQRYNGGYIYVYEAMDMFHFAGRRPKSFRYLNASIVHSREDSIASDEVAVSQFKEQLRGVRHLAFDYFLWKEMFHAVNSDESRWNLFFSHAFPGTKSLLVTLPSRPPGMSDEMVSDRRYECLDLDDLMRKAGSGLQRHGQSLGLTFDVVRKSYPAPSVPVLKTAIHVNEREYNKLAEEDRFTCVYSRLELEMTYSPASVTVQGNTAGQPH</sequence>
<dbReference type="PANTHER" id="PTHR35910">
    <property type="entry name" value="2EXR DOMAIN-CONTAINING PROTEIN"/>
    <property type="match status" value="1"/>
</dbReference>
<accession>A0A2J6QVM7</accession>
<proteinExistence type="predicted"/>
<protein>
    <recommendedName>
        <fullName evidence="1">2EXR domain-containing protein</fullName>
    </recommendedName>
</protein>
<organism evidence="2 3">
    <name type="scientific">Hyaloscypha variabilis (strain UAMH 11265 / GT02V1 / F)</name>
    <name type="common">Meliniomyces variabilis</name>
    <dbReference type="NCBI Taxonomy" id="1149755"/>
    <lineage>
        <taxon>Eukaryota</taxon>
        <taxon>Fungi</taxon>
        <taxon>Dikarya</taxon>
        <taxon>Ascomycota</taxon>
        <taxon>Pezizomycotina</taxon>
        <taxon>Leotiomycetes</taxon>
        <taxon>Helotiales</taxon>
        <taxon>Hyaloscyphaceae</taxon>
        <taxon>Hyaloscypha</taxon>
        <taxon>Hyaloscypha variabilis</taxon>
    </lineage>
</organism>
<gene>
    <name evidence="2" type="ORF">L207DRAFT_229745</name>
</gene>
<evidence type="ECO:0000259" key="1">
    <source>
        <dbReference type="Pfam" id="PF20150"/>
    </source>
</evidence>
<dbReference type="PANTHER" id="PTHR35910:SF6">
    <property type="entry name" value="2EXR DOMAIN-CONTAINING PROTEIN"/>
    <property type="match status" value="1"/>
</dbReference>
<dbReference type="Pfam" id="PF20150">
    <property type="entry name" value="2EXR"/>
    <property type="match status" value="1"/>
</dbReference>